<dbReference type="AlphaFoldDB" id="A0AAP0HVJ2"/>
<dbReference type="EMBL" id="JBBNAF010000011">
    <property type="protein sequence ID" value="KAK9098699.1"/>
    <property type="molecule type" value="Genomic_DNA"/>
</dbReference>
<gene>
    <name evidence="1" type="ORF">Syun_025744</name>
</gene>
<evidence type="ECO:0000313" key="2">
    <source>
        <dbReference type="Proteomes" id="UP001420932"/>
    </source>
</evidence>
<sequence>MSELLNILRVQVATQAHVVRIAHEKQATSTVRPGVESAIAVPVWVDPAVVSGMSMEESQRREFRKYDPMHFYGELDLRTVETCVFNHEKLHNTLNIDEYLRASIFSYYLQDDAEIWWRSLHDGHPVSETWADFLVEFTE</sequence>
<comment type="caution">
    <text evidence="1">The sequence shown here is derived from an EMBL/GenBank/DDBJ whole genome shotgun (WGS) entry which is preliminary data.</text>
</comment>
<protein>
    <recommendedName>
        <fullName evidence="3">Retrotransposon gag domain-containing protein</fullName>
    </recommendedName>
</protein>
<evidence type="ECO:0008006" key="3">
    <source>
        <dbReference type="Google" id="ProtNLM"/>
    </source>
</evidence>
<name>A0AAP0HVJ2_9MAGN</name>
<accession>A0AAP0HVJ2</accession>
<reference evidence="1 2" key="1">
    <citation type="submission" date="2024-01" db="EMBL/GenBank/DDBJ databases">
        <title>Genome assemblies of Stephania.</title>
        <authorList>
            <person name="Yang L."/>
        </authorList>
    </citation>
    <scope>NUCLEOTIDE SEQUENCE [LARGE SCALE GENOMIC DNA]</scope>
    <source>
        <strain evidence="1">YNDBR</strain>
        <tissue evidence="1">Leaf</tissue>
    </source>
</reference>
<dbReference type="Proteomes" id="UP001420932">
    <property type="component" value="Unassembled WGS sequence"/>
</dbReference>
<organism evidence="1 2">
    <name type="scientific">Stephania yunnanensis</name>
    <dbReference type="NCBI Taxonomy" id="152371"/>
    <lineage>
        <taxon>Eukaryota</taxon>
        <taxon>Viridiplantae</taxon>
        <taxon>Streptophyta</taxon>
        <taxon>Embryophyta</taxon>
        <taxon>Tracheophyta</taxon>
        <taxon>Spermatophyta</taxon>
        <taxon>Magnoliopsida</taxon>
        <taxon>Ranunculales</taxon>
        <taxon>Menispermaceae</taxon>
        <taxon>Menispermoideae</taxon>
        <taxon>Cissampelideae</taxon>
        <taxon>Stephania</taxon>
    </lineage>
</organism>
<proteinExistence type="predicted"/>
<evidence type="ECO:0000313" key="1">
    <source>
        <dbReference type="EMBL" id="KAK9098699.1"/>
    </source>
</evidence>
<keyword evidence="2" id="KW-1185">Reference proteome</keyword>